<dbReference type="Gene3D" id="1.25.40.20">
    <property type="entry name" value="Ankyrin repeat-containing domain"/>
    <property type="match status" value="1"/>
</dbReference>
<keyword evidence="3" id="KW-1185">Reference proteome</keyword>
<comment type="caution">
    <text evidence="2">The sequence shown here is derived from an EMBL/GenBank/DDBJ whole genome shotgun (WGS) entry which is preliminary data.</text>
</comment>
<evidence type="ECO:0008006" key="4">
    <source>
        <dbReference type="Google" id="ProtNLM"/>
    </source>
</evidence>
<organism evidence="2 3">
    <name type="scientific">Paraphoma chrysanthemicola</name>
    <dbReference type="NCBI Taxonomy" id="798071"/>
    <lineage>
        <taxon>Eukaryota</taxon>
        <taxon>Fungi</taxon>
        <taxon>Dikarya</taxon>
        <taxon>Ascomycota</taxon>
        <taxon>Pezizomycotina</taxon>
        <taxon>Dothideomycetes</taxon>
        <taxon>Pleosporomycetidae</taxon>
        <taxon>Pleosporales</taxon>
        <taxon>Pleosporineae</taxon>
        <taxon>Phaeosphaeriaceae</taxon>
        <taxon>Paraphoma</taxon>
    </lineage>
</organism>
<dbReference type="AlphaFoldDB" id="A0A8K0RF24"/>
<name>A0A8K0RF24_9PLEO</name>
<evidence type="ECO:0000313" key="2">
    <source>
        <dbReference type="EMBL" id="KAH7094874.1"/>
    </source>
</evidence>
<evidence type="ECO:0000313" key="3">
    <source>
        <dbReference type="Proteomes" id="UP000813461"/>
    </source>
</evidence>
<protein>
    <recommendedName>
        <fullName evidence="4">Ankyrin</fullName>
    </recommendedName>
</protein>
<dbReference type="SUPFAM" id="SSF48403">
    <property type="entry name" value="Ankyrin repeat"/>
    <property type="match status" value="1"/>
</dbReference>
<reference evidence="2" key="1">
    <citation type="journal article" date="2021" name="Nat. Commun.">
        <title>Genetic determinants of endophytism in the Arabidopsis root mycobiome.</title>
        <authorList>
            <person name="Mesny F."/>
            <person name="Miyauchi S."/>
            <person name="Thiergart T."/>
            <person name="Pickel B."/>
            <person name="Atanasova L."/>
            <person name="Karlsson M."/>
            <person name="Huettel B."/>
            <person name="Barry K.W."/>
            <person name="Haridas S."/>
            <person name="Chen C."/>
            <person name="Bauer D."/>
            <person name="Andreopoulos W."/>
            <person name="Pangilinan J."/>
            <person name="LaButti K."/>
            <person name="Riley R."/>
            <person name="Lipzen A."/>
            <person name="Clum A."/>
            <person name="Drula E."/>
            <person name="Henrissat B."/>
            <person name="Kohler A."/>
            <person name="Grigoriev I.V."/>
            <person name="Martin F.M."/>
            <person name="Hacquard S."/>
        </authorList>
    </citation>
    <scope>NUCLEOTIDE SEQUENCE</scope>
    <source>
        <strain evidence="2">MPI-SDFR-AT-0120</strain>
    </source>
</reference>
<proteinExistence type="predicted"/>
<dbReference type="PROSITE" id="PS50088">
    <property type="entry name" value="ANK_REPEAT"/>
    <property type="match status" value="1"/>
</dbReference>
<dbReference type="Proteomes" id="UP000813461">
    <property type="component" value="Unassembled WGS sequence"/>
</dbReference>
<gene>
    <name evidence="2" type="ORF">FB567DRAFT_511262</name>
</gene>
<dbReference type="InterPro" id="IPR002110">
    <property type="entry name" value="Ankyrin_rpt"/>
</dbReference>
<dbReference type="InterPro" id="IPR036770">
    <property type="entry name" value="Ankyrin_rpt-contain_sf"/>
</dbReference>
<dbReference type="EMBL" id="JAGMVJ010000001">
    <property type="protein sequence ID" value="KAH7094874.1"/>
    <property type="molecule type" value="Genomic_DNA"/>
</dbReference>
<keyword evidence="1" id="KW-0040">ANK repeat</keyword>
<sequence length="407" mass="45870">MLDFAQIYKQDYLKNTAFYDIISTKAVGPKAPDHPVLRFITSAVDTVLKQKVQVKDIRKLRLQYISDVCGLLPALDKHKLWNYMLETAEGKKACRIWTATDIIPAAAAMIGHTELLFKHVHIPRDILEPPCAILPSAITAAVVSGECNILSDILKYLKRNLRGFQMTGSWDEMRVAAHRIGEALRCSVRLHKNAAAIAIFEFIAHYDAIANSMPAKLGEQLINDCFEHGNGDMAYACIVFDRNGIYCQDLHELQNSKAYRLKPYEERLLLRHGHKNVLQALIKRGQFDPNACQSSTSPLKFTLQKRRQDLALVLLQNGVDIDAVPEGGDGKTVLWHAANEGWARDVKFLLEHGADPRIPGKPHKSVADAAFHSAACRYMIGRVLKEGNSNIDWKMIWEDYEQTRGWC</sequence>
<dbReference type="OrthoDB" id="341259at2759"/>
<accession>A0A8K0RF24</accession>
<feature type="repeat" description="ANK" evidence="1">
    <location>
        <begin position="329"/>
        <end position="361"/>
    </location>
</feature>
<evidence type="ECO:0000256" key="1">
    <source>
        <dbReference type="PROSITE-ProRule" id="PRU00023"/>
    </source>
</evidence>
<dbReference type="Pfam" id="PF00023">
    <property type="entry name" value="Ank"/>
    <property type="match status" value="1"/>
</dbReference>
<dbReference type="PROSITE" id="PS50297">
    <property type="entry name" value="ANK_REP_REGION"/>
    <property type="match status" value="1"/>
</dbReference>